<evidence type="ECO:0000313" key="2">
    <source>
        <dbReference type="EMBL" id="MET3651710.1"/>
    </source>
</evidence>
<dbReference type="Proteomes" id="UP001549184">
    <property type="component" value="Unassembled WGS sequence"/>
</dbReference>
<gene>
    <name evidence="2" type="ORF">ABIC75_001432</name>
</gene>
<organism evidence="2 3">
    <name type="scientific">Dyella japonica</name>
    <dbReference type="NCBI Taxonomy" id="231455"/>
    <lineage>
        <taxon>Bacteria</taxon>
        <taxon>Pseudomonadati</taxon>
        <taxon>Pseudomonadota</taxon>
        <taxon>Gammaproteobacteria</taxon>
        <taxon>Lysobacterales</taxon>
        <taxon>Rhodanobacteraceae</taxon>
        <taxon>Dyella</taxon>
    </lineage>
</organism>
<accession>A0ABV2JSA4</accession>
<comment type="caution">
    <text evidence="2">The sequence shown here is derived from an EMBL/GenBank/DDBJ whole genome shotgun (WGS) entry which is preliminary data.</text>
</comment>
<proteinExistence type="predicted"/>
<protein>
    <submittedName>
        <fullName evidence="2">Uncharacterized protein</fullName>
    </submittedName>
</protein>
<reference evidence="2 3" key="1">
    <citation type="submission" date="2024-06" db="EMBL/GenBank/DDBJ databases">
        <title>Sorghum-associated microbial communities from plants grown in Nebraska, USA.</title>
        <authorList>
            <person name="Schachtman D."/>
        </authorList>
    </citation>
    <scope>NUCLEOTIDE SEQUENCE [LARGE SCALE GENOMIC DNA]</scope>
    <source>
        <strain evidence="2 3">1073</strain>
    </source>
</reference>
<feature type="compositionally biased region" description="Polar residues" evidence="1">
    <location>
        <begin position="1"/>
        <end position="14"/>
    </location>
</feature>
<keyword evidence="3" id="KW-1185">Reference proteome</keyword>
<evidence type="ECO:0000313" key="3">
    <source>
        <dbReference type="Proteomes" id="UP001549184"/>
    </source>
</evidence>
<dbReference type="EMBL" id="JBEPMU010000002">
    <property type="protein sequence ID" value="MET3651710.1"/>
    <property type="molecule type" value="Genomic_DNA"/>
</dbReference>
<sequence>MTSASVINEKSTSAAHRDGAAPHVAARVELSSPVRRRWSSKA</sequence>
<evidence type="ECO:0000256" key="1">
    <source>
        <dbReference type="SAM" id="MobiDB-lite"/>
    </source>
</evidence>
<name>A0ABV2JSA4_9GAMM</name>
<dbReference type="RefSeq" id="WP_354013152.1">
    <property type="nucleotide sequence ID" value="NZ_JBEPMU010000002.1"/>
</dbReference>
<feature type="region of interest" description="Disordered" evidence="1">
    <location>
        <begin position="1"/>
        <end position="28"/>
    </location>
</feature>